<evidence type="ECO:0000313" key="5">
    <source>
        <dbReference type="EMBL" id="HIK00891.1"/>
    </source>
</evidence>
<dbReference type="InterPro" id="IPR014774">
    <property type="entry name" value="KaiC-like_dom"/>
</dbReference>
<comment type="caution">
    <text evidence="5">The sequence shown here is derived from an EMBL/GenBank/DDBJ whole genome shotgun (WGS) entry which is preliminary data.</text>
</comment>
<evidence type="ECO:0000256" key="1">
    <source>
        <dbReference type="ARBA" id="ARBA00022741"/>
    </source>
</evidence>
<dbReference type="SUPFAM" id="SSF52540">
    <property type="entry name" value="P-loop containing nucleoside triphosphate hydrolases"/>
    <property type="match status" value="1"/>
</dbReference>
<feature type="domain" description="KaiC-like" evidence="4">
    <location>
        <begin position="275"/>
        <end position="414"/>
    </location>
</feature>
<dbReference type="PANTHER" id="PTHR43637">
    <property type="entry name" value="UPF0273 PROTEIN TM_0370"/>
    <property type="match status" value="1"/>
</dbReference>
<proteinExistence type="predicted"/>
<sequence length="421" mass="48473">MAFEKDLFHVQKDEVAAKELVGGKEEKNVPTVYIICGSPGNWKSTFTLSLMVNYLKEAKGEYGLYFTFEQRTKSLRSSFGEITEINLDKINNFKMIDIARGREERQTTIIRDAMEKINAIDEELAVLSDVFSRLVEGVKELPVEERKEIEPKVPDEFLQELRKEGIPPELLQQFTKGALVDVTEEQVDKLNRIVRDVFNKRLDKDRSRMEKIDGLIETANEGLKKLKADADGAKKAKDEVQYKMLSKLHEGLKVRIARAKELRKEREGLVKKAEDGLEEVEFNWPELIYGMISKFRGYGKNVTLIAVDSLAGLYTATGMFPAPNTRAVVHKIFDRLRELEVRALLVADIPKWENEPANLYDDEDFLADAVMGVGLNILKKEKQRYVRIKKHRFYDHSHDRYRLEIMKKYGVVIKGYLPPVA</sequence>
<dbReference type="GO" id="GO:0005524">
    <property type="term" value="F:ATP binding"/>
    <property type="evidence" value="ECO:0007669"/>
    <property type="project" value="UniProtKB-KW"/>
</dbReference>
<gene>
    <name evidence="5" type="ORF">H1016_05145</name>
</gene>
<keyword evidence="2" id="KW-0067">ATP-binding</keyword>
<evidence type="ECO:0000256" key="3">
    <source>
        <dbReference type="SAM" id="Coils"/>
    </source>
</evidence>
<keyword evidence="3" id="KW-0175">Coiled coil</keyword>
<keyword evidence="6" id="KW-1185">Reference proteome</keyword>
<name>A0A832XIK7_9ARCH</name>
<dbReference type="AlphaFoldDB" id="A0A832XIK7"/>
<reference evidence="5 6" key="1">
    <citation type="journal article" name="Nat. Commun.">
        <title>Undinarchaeota illuminate DPANN phylogeny and the impact of gene transfer on archaeal evolution.</title>
        <authorList>
            <person name="Dombrowski N."/>
            <person name="Williams T.A."/>
            <person name="Sun J."/>
            <person name="Woodcroft B.J."/>
            <person name="Lee J.H."/>
            <person name="Minh B.Q."/>
            <person name="Rinke C."/>
            <person name="Spang A."/>
        </authorList>
    </citation>
    <scope>NUCLEOTIDE SEQUENCE [LARGE SCALE GENOMIC DNA]</scope>
    <source>
        <strain evidence="5">MAG_bin1129</strain>
    </source>
</reference>
<keyword evidence="1" id="KW-0547">Nucleotide-binding</keyword>
<evidence type="ECO:0000256" key="2">
    <source>
        <dbReference type="ARBA" id="ARBA00022840"/>
    </source>
</evidence>
<dbReference type="Proteomes" id="UP000646946">
    <property type="component" value="Unassembled WGS sequence"/>
</dbReference>
<protein>
    <recommendedName>
        <fullName evidence="4">KaiC-like domain-containing protein</fullName>
    </recommendedName>
</protein>
<evidence type="ECO:0000313" key="6">
    <source>
        <dbReference type="Proteomes" id="UP000646946"/>
    </source>
</evidence>
<dbReference type="Gene3D" id="3.40.50.300">
    <property type="entry name" value="P-loop containing nucleotide triphosphate hydrolases"/>
    <property type="match status" value="2"/>
</dbReference>
<feature type="coiled-coil region" evidence="3">
    <location>
        <begin position="216"/>
        <end position="279"/>
    </location>
</feature>
<accession>A0A832XIK7</accession>
<evidence type="ECO:0000259" key="4">
    <source>
        <dbReference type="Pfam" id="PF06745"/>
    </source>
</evidence>
<dbReference type="EMBL" id="DVAB01000042">
    <property type="protein sequence ID" value="HIK00891.1"/>
    <property type="molecule type" value="Genomic_DNA"/>
</dbReference>
<dbReference type="PANTHER" id="PTHR43637:SF1">
    <property type="entry name" value="UPF0273 PROTEIN TM_0370"/>
    <property type="match status" value="1"/>
</dbReference>
<organism evidence="5 6">
    <name type="scientific">Candidatus Naiadarchaeum limnaeum</name>
    <dbReference type="NCBI Taxonomy" id="2756139"/>
    <lineage>
        <taxon>Archaea</taxon>
        <taxon>Candidatus Undinarchaeota</taxon>
        <taxon>Candidatus Undinarchaeia</taxon>
        <taxon>Candidatus Naiadarchaeales</taxon>
        <taxon>Candidatus Naiadarchaeaceae</taxon>
        <taxon>Candidatus Naiadarchaeum</taxon>
    </lineage>
</organism>
<dbReference type="InterPro" id="IPR027417">
    <property type="entry name" value="P-loop_NTPase"/>
</dbReference>
<dbReference type="Pfam" id="PF06745">
    <property type="entry name" value="ATPase"/>
    <property type="match status" value="1"/>
</dbReference>